<dbReference type="AlphaFoldDB" id="A0AAD2FFI8"/>
<name>A0AAD2FFI8_9STRA</name>
<keyword evidence="4" id="KW-1185">Reference proteome</keyword>
<dbReference type="PANTHER" id="PTHR33418:SF1">
    <property type="entry name" value="HELICASE-ASSOCIATED DOMAIN-CONTAINING PROTEIN"/>
    <property type="match status" value="1"/>
</dbReference>
<evidence type="ECO:0000256" key="1">
    <source>
        <dbReference type="SAM" id="MobiDB-lite"/>
    </source>
</evidence>
<feature type="region of interest" description="Disordered" evidence="1">
    <location>
        <begin position="1"/>
        <end position="20"/>
    </location>
</feature>
<dbReference type="Gene3D" id="6.10.140.530">
    <property type="match status" value="1"/>
</dbReference>
<feature type="domain" description="Helicase-associated" evidence="2">
    <location>
        <begin position="22"/>
        <end position="87"/>
    </location>
</feature>
<gene>
    <name evidence="3" type="ORF">CYCCA115_LOCUS4216</name>
</gene>
<dbReference type="PANTHER" id="PTHR33418">
    <property type="entry name" value="HELICASE-ASSOCIATED"/>
    <property type="match status" value="1"/>
</dbReference>
<dbReference type="Proteomes" id="UP001295423">
    <property type="component" value="Unassembled WGS sequence"/>
</dbReference>
<comment type="caution">
    <text evidence="3">The sequence shown here is derived from an EMBL/GenBank/DDBJ whole genome shotgun (WGS) entry which is preliminary data.</text>
</comment>
<dbReference type="EMBL" id="CAKOGP040000403">
    <property type="protein sequence ID" value="CAJ1934880.1"/>
    <property type="molecule type" value="Genomic_DNA"/>
</dbReference>
<sequence length="291" mass="33914">MASSSSKSTNSPSMQDERETADKTWKFRFQELLDYRKEHGNTLVPQRHQQLGTWVSAQRKLYRLLQKGRHVPQLNDWKIQQLNDIDFIWFVGRNRDKILAQLMMEGKTPEKPKAMNKRQAIPHKPFVAPKKNKKQKTCNQTTRRRKARCQTRSSITQLQKKKIHPAVDESFLVQQQCTEDEDEELNDHDLELARLIANFTTTTTTTTTTTASHDTSTNVVLDDEEEERAVTNTMMQDYQEMNNYLNTIATLHDDIFSLQQELFQIKSTTEKLQNELVLHHHSKSSNDTTIA</sequence>
<dbReference type="InterPro" id="IPR005114">
    <property type="entry name" value="Helicase_assoc"/>
</dbReference>
<proteinExistence type="predicted"/>
<evidence type="ECO:0000313" key="4">
    <source>
        <dbReference type="Proteomes" id="UP001295423"/>
    </source>
</evidence>
<feature type="compositionally biased region" description="Low complexity" evidence="1">
    <location>
        <begin position="1"/>
        <end position="13"/>
    </location>
</feature>
<evidence type="ECO:0000259" key="2">
    <source>
        <dbReference type="Pfam" id="PF03457"/>
    </source>
</evidence>
<dbReference type="Pfam" id="PF03457">
    <property type="entry name" value="HA"/>
    <property type="match status" value="1"/>
</dbReference>
<organism evidence="3 4">
    <name type="scientific">Cylindrotheca closterium</name>
    <dbReference type="NCBI Taxonomy" id="2856"/>
    <lineage>
        <taxon>Eukaryota</taxon>
        <taxon>Sar</taxon>
        <taxon>Stramenopiles</taxon>
        <taxon>Ochrophyta</taxon>
        <taxon>Bacillariophyta</taxon>
        <taxon>Bacillariophyceae</taxon>
        <taxon>Bacillariophycidae</taxon>
        <taxon>Bacillariales</taxon>
        <taxon>Bacillariaceae</taxon>
        <taxon>Cylindrotheca</taxon>
    </lineage>
</organism>
<protein>
    <recommendedName>
        <fullName evidence="2">Helicase-associated domain-containing protein</fullName>
    </recommendedName>
</protein>
<reference evidence="3" key="1">
    <citation type="submission" date="2023-08" db="EMBL/GenBank/DDBJ databases">
        <authorList>
            <person name="Audoor S."/>
            <person name="Bilcke G."/>
        </authorList>
    </citation>
    <scope>NUCLEOTIDE SEQUENCE</scope>
</reference>
<accession>A0AAD2FFI8</accession>
<evidence type="ECO:0000313" key="3">
    <source>
        <dbReference type="EMBL" id="CAJ1934880.1"/>
    </source>
</evidence>